<dbReference type="Gene3D" id="1.10.238.160">
    <property type="match status" value="1"/>
</dbReference>
<proteinExistence type="predicted"/>
<dbReference type="Proteomes" id="UP000266568">
    <property type="component" value="Unassembled WGS sequence"/>
</dbReference>
<comment type="caution">
    <text evidence="1">The sequence shown here is derived from an EMBL/GenBank/DDBJ whole genome shotgun (WGS) entry which is preliminary data.</text>
</comment>
<sequence length="74" mass="8294">MPHAENVQALDRLLLCRADLRRRGIKISDSTIARLEKKGAFPRRVRVSTNSVAWMAAEIDAYIADLAASREDGR</sequence>
<keyword evidence="2" id="KW-1185">Reference proteome</keyword>
<dbReference type="OrthoDB" id="1525365at2"/>
<evidence type="ECO:0000313" key="1">
    <source>
        <dbReference type="EMBL" id="RIA46563.1"/>
    </source>
</evidence>
<gene>
    <name evidence="1" type="ORF">DFR49_1105</name>
</gene>
<dbReference type="RefSeq" id="WP_119034666.1">
    <property type="nucleotide sequence ID" value="NZ_QXDC01000002.1"/>
</dbReference>
<organism evidence="1 2">
    <name type="scientific">Hephaestia caeni</name>
    <dbReference type="NCBI Taxonomy" id="645617"/>
    <lineage>
        <taxon>Bacteria</taxon>
        <taxon>Pseudomonadati</taxon>
        <taxon>Pseudomonadota</taxon>
        <taxon>Alphaproteobacteria</taxon>
        <taxon>Sphingomonadales</taxon>
        <taxon>Sphingomonadaceae</taxon>
        <taxon>Hephaestia</taxon>
    </lineage>
</organism>
<name>A0A397PDU1_9SPHN</name>
<dbReference type="EMBL" id="QXDC01000002">
    <property type="protein sequence ID" value="RIA46563.1"/>
    <property type="molecule type" value="Genomic_DNA"/>
</dbReference>
<reference evidence="1 2" key="1">
    <citation type="submission" date="2018-08" db="EMBL/GenBank/DDBJ databases">
        <title>Genomic Encyclopedia of Type Strains, Phase IV (KMG-IV): sequencing the most valuable type-strain genomes for metagenomic binning, comparative biology and taxonomic classification.</title>
        <authorList>
            <person name="Goeker M."/>
        </authorList>
    </citation>
    <scope>NUCLEOTIDE SEQUENCE [LARGE SCALE GENOMIC DNA]</scope>
    <source>
        <strain evidence="1 2">DSM 25527</strain>
    </source>
</reference>
<evidence type="ECO:0000313" key="2">
    <source>
        <dbReference type="Proteomes" id="UP000266568"/>
    </source>
</evidence>
<dbReference type="Pfam" id="PF05930">
    <property type="entry name" value="Phage_AlpA"/>
    <property type="match status" value="1"/>
</dbReference>
<accession>A0A397PDU1</accession>
<dbReference type="InterPro" id="IPR010260">
    <property type="entry name" value="AlpA"/>
</dbReference>
<dbReference type="AlphaFoldDB" id="A0A397PDU1"/>
<protein>
    <submittedName>
        <fullName evidence="1">Prophage regulatory protein</fullName>
    </submittedName>
</protein>